<feature type="compositionally biased region" description="Acidic residues" evidence="1">
    <location>
        <begin position="61"/>
        <end position="75"/>
    </location>
</feature>
<accession>A0A9P6WV72</accession>
<name>A0A9P6WV72_RHIOR</name>
<proteinExistence type="predicted"/>
<feature type="region of interest" description="Disordered" evidence="1">
    <location>
        <begin position="55"/>
        <end position="93"/>
    </location>
</feature>
<evidence type="ECO:0000313" key="2">
    <source>
        <dbReference type="EMBL" id="KAG1292841.1"/>
    </source>
</evidence>
<dbReference type="OrthoDB" id="10306790at2759"/>
<protein>
    <submittedName>
        <fullName evidence="2">Uncharacterized protein</fullName>
    </submittedName>
</protein>
<dbReference type="AlphaFoldDB" id="A0A9P6WV72"/>
<organism evidence="2 3">
    <name type="scientific">Rhizopus oryzae</name>
    <name type="common">Mucormycosis agent</name>
    <name type="synonym">Rhizopus arrhizus var. delemar</name>
    <dbReference type="NCBI Taxonomy" id="64495"/>
    <lineage>
        <taxon>Eukaryota</taxon>
        <taxon>Fungi</taxon>
        <taxon>Fungi incertae sedis</taxon>
        <taxon>Mucoromycota</taxon>
        <taxon>Mucoromycotina</taxon>
        <taxon>Mucoromycetes</taxon>
        <taxon>Mucorales</taxon>
        <taxon>Mucorineae</taxon>
        <taxon>Rhizopodaceae</taxon>
        <taxon>Rhizopus</taxon>
    </lineage>
</organism>
<evidence type="ECO:0000313" key="3">
    <source>
        <dbReference type="Proteomes" id="UP000716291"/>
    </source>
</evidence>
<dbReference type="Proteomes" id="UP000716291">
    <property type="component" value="Unassembled WGS sequence"/>
</dbReference>
<keyword evidence="3" id="KW-1185">Reference proteome</keyword>
<sequence>MSNEMANALITERVPRPLKRRAMEPQALIKDILDKYRPINADGQTEPMQIVAGKEFAANAYDEDSEDDSASDMETTDQFKDANDSSTPIHSSQ</sequence>
<dbReference type="EMBL" id="JAANQT010005932">
    <property type="protein sequence ID" value="KAG1292841.1"/>
    <property type="molecule type" value="Genomic_DNA"/>
</dbReference>
<feature type="compositionally biased region" description="Polar residues" evidence="1">
    <location>
        <begin position="84"/>
        <end position="93"/>
    </location>
</feature>
<gene>
    <name evidence="2" type="ORF">G6F64_013620</name>
</gene>
<reference evidence="2" key="1">
    <citation type="journal article" date="2020" name="Microb. Genom.">
        <title>Genetic diversity of clinical and environmental Mucorales isolates obtained from an investigation of mucormycosis cases among solid organ transplant recipients.</title>
        <authorList>
            <person name="Nguyen M.H."/>
            <person name="Kaul D."/>
            <person name="Muto C."/>
            <person name="Cheng S.J."/>
            <person name="Richter R.A."/>
            <person name="Bruno V.M."/>
            <person name="Liu G."/>
            <person name="Beyhan S."/>
            <person name="Sundermann A.J."/>
            <person name="Mounaud S."/>
            <person name="Pasculle A.W."/>
            <person name="Nierman W.C."/>
            <person name="Driscoll E."/>
            <person name="Cumbie R."/>
            <person name="Clancy C.J."/>
            <person name="Dupont C.L."/>
        </authorList>
    </citation>
    <scope>NUCLEOTIDE SEQUENCE</scope>
    <source>
        <strain evidence="2">GL11</strain>
    </source>
</reference>
<comment type="caution">
    <text evidence="2">The sequence shown here is derived from an EMBL/GenBank/DDBJ whole genome shotgun (WGS) entry which is preliminary data.</text>
</comment>
<evidence type="ECO:0000256" key="1">
    <source>
        <dbReference type="SAM" id="MobiDB-lite"/>
    </source>
</evidence>